<dbReference type="SUPFAM" id="SSF53474">
    <property type="entry name" value="alpha/beta-Hydrolases"/>
    <property type="match status" value="1"/>
</dbReference>
<dbReference type="InterPro" id="IPR029058">
    <property type="entry name" value="AB_hydrolase_fold"/>
</dbReference>
<organism evidence="4 5">
    <name type="scientific">Multifurca ochricompacta</name>
    <dbReference type="NCBI Taxonomy" id="376703"/>
    <lineage>
        <taxon>Eukaryota</taxon>
        <taxon>Fungi</taxon>
        <taxon>Dikarya</taxon>
        <taxon>Basidiomycota</taxon>
        <taxon>Agaricomycotina</taxon>
        <taxon>Agaricomycetes</taxon>
        <taxon>Russulales</taxon>
        <taxon>Russulaceae</taxon>
        <taxon>Multifurca</taxon>
    </lineage>
</organism>
<comment type="similarity">
    <text evidence="2">Belongs to the AB hydrolase superfamily. Epoxide hydrolase family.</text>
</comment>
<dbReference type="InterPro" id="IPR000639">
    <property type="entry name" value="Epox_hydrolase-like"/>
</dbReference>
<dbReference type="GO" id="GO:0016787">
    <property type="term" value="F:hydrolase activity"/>
    <property type="evidence" value="ECO:0007669"/>
    <property type="project" value="UniProtKB-KW"/>
</dbReference>
<dbReference type="InterPro" id="IPR000073">
    <property type="entry name" value="AB_hydrolase_1"/>
</dbReference>
<evidence type="ECO:0000256" key="1">
    <source>
        <dbReference type="ARBA" id="ARBA00022801"/>
    </source>
</evidence>
<feature type="non-terminal residue" evidence="4">
    <location>
        <position position="1"/>
    </location>
</feature>
<dbReference type="PRINTS" id="PR00412">
    <property type="entry name" value="EPOXHYDRLASE"/>
</dbReference>
<dbReference type="Pfam" id="PF00561">
    <property type="entry name" value="Abhydrolase_1"/>
    <property type="match status" value="1"/>
</dbReference>
<evidence type="ECO:0000259" key="3">
    <source>
        <dbReference type="Pfam" id="PF00561"/>
    </source>
</evidence>
<reference evidence="4" key="1">
    <citation type="journal article" date="2022" name="New Phytol.">
        <title>Evolutionary transition to the ectomycorrhizal habit in the genomes of a hyperdiverse lineage of mushroom-forming fungi.</title>
        <authorList>
            <person name="Looney B."/>
            <person name="Miyauchi S."/>
            <person name="Morin E."/>
            <person name="Drula E."/>
            <person name="Courty P.E."/>
            <person name="Kohler A."/>
            <person name="Kuo A."/>
            <person name="LaButti K."/>
            <person name="Pangilinan J."/>
            <person name="Lipzen A."/>
            <person name="Riley R."/>
            <person name="Andreopoulos W."/>
            <person name="He G."/>
            <person name="Johnson J."/>
            <person name="Nolan M."/>
            <person name="Tritt A."/>
            <person name="Barry K.W."/>
            <person name="Grigoriev I.V."/>
            <person name="Nagy L.G."/>
            <person name="Hibbett D."/>
            <person name="Henrissat B."/>
            <person name="Matheny P.B."/>
            <person name="Labbe J."/>
            <person name="Martin F.M."/>
        </authorList>
    </citation>
    <scope>NUCLEOTIDE SEQUENCE</scope>
    <source>
        <strain evidence="4">BPL690</strain>
    </source>
</reference>
<protein>
    <submittedName>
        <fullName evidence="4">Alpha/beta-hydrolase</fullName>
    </submittedName>
</protein>
<feature type="domain" description="AB hydrolase-1" evidence="3">
    <location>
        <begin position="17"/>
        <end position="136"/>
    </location>
</feature>
<dbReference type="Gene3D" id="3.40.50.1820">
    <property type="entry name" value="alpha/beta hydrolase"/>
    <property type="match status" value="1"/>
</dbReference>
<accession>A0AAD4M5D4</accession>
<gene>
    <name evidence="4" type="ORF">B0F90DRAFT_1627368</name>
</gene>
<keyword evidence="1" id="KW-0378">Hydrolase</keyword>
<evidence type="ECO:0000256" key="2">
    <source>
        <dbReference type="ARBA" id="ARBA00038334"/>
    </source>
</evidence>
<sequence length="390" mass="43020">INDLNLHILEAGNSTKPLIILLHGFPELSYSWRKLIPPLADAGYHVVAPDQRGYGRTTPVSPSGPGLDTGRIRYEDDPFPYRMFNVVRDIIALVHALGYSSVHAVVGHDFGSPVAGLCALVRPDLFERVVLMSAPFTGAPSYTMPGQPKGLSPAEVIPILSKGLADLRPPRKHYTFYFSSPEANADMHGAMKSREDLHAFLRAYFHVKSADWEFNEPHELLPAEADVGSGPGGSASPASALAELPEYYVMKLEKTMPESVLPFGPSVTEVAENGWLPDDELRVYVDEIWRTGFQGGLNWYRNMTGSVEGAREHLMMFSGMHVQVPAMYIAGAKDWGTLQLPGSAEKMREVCTRMGPEGEGFVLVEGAGHWVQQEEPRAVLHHLLRFFSNK</sequence>
<keyword evidence="5" id="KW-1185">Reference proteome</keyword>
<name>A0AAD4M5D4_9AGAM</name>
<evidence type="ECO:0000313" key="5">
    <source>
        <dbReference type="Proteomes" id="UP001203297"/>
    </source>
</evidence>
<proteinExistence type="inferred from homology"/>
<dbReference type="Proteomes" id="UP001203297">
    <property type="component" value="Unassembled WGS sequence"/>
</dbReference>
<dbReference type="EMBL" id="WTXG01000011">
    <property type="protein sequence ID" value="KAI0302429.1"/>
    <property type="molecule type" value="Genomic_DNA"/>
</dbReference>
<evidence type="ECO:0000313" key="4">
    <source>
        <dbReference type="EMBL" id="KAI0302429.1"/>
    </source>
</evidence>
<dbReference type="PANTHER" id="PTHR43329">
    <property type="entry name" value="EPOXIDE HYDROLASE"/>
    <property type="match status" value="1"/>
</dbReference>
<comment type="caution">
    <text evidence="4">The sequence shown here is derived from an EMBL/GenBank/DDBJ whole genome shotgun (WGS) entry which is preliminary data.</text>
</comment>
<dbReference type="AlphaFoldDB" id="A0AAD4M5D4"/>